<feature type="compositionally biased region" description="Polar residues" evidence="1">
    <location>
        <begin position="292"/>
        <end position="304"/>
    </location>
</feature>
<dbReference type="EMBL" id="JAPWTK010000052">
    <property type="protein sequence ID" value="KAJ8953941.1"/>
    <property type="molecule type" value="Genomic_DNA"/>
</dbReference>
<evidence type="ECO:0000313" key="2">
    <source>
        <dbReference type="EMBL" id="KAJ8953941.1"/>
    </source>
</evidence>
<name>A0AAV8YSX9_9CUCU</name>
<sequence>MKFTSKTGLTASPTKKIVRYDVTKTVQLRAIARPAPFTLKPFAGLYNPYPHGCSLLCNHPTNNQAREMLRQAKENWAYEGKTRLLAEEIEAIREGLNQINTNEHLQTQANLLAPQVESVPEELFRRYTETDSRPLTPAPTLASGATKASGSRRCITPDPHITNQIKEKTLLVLDLRRSHSQETLSYYGSSSLLEPPLIRIQHVGTTASTLEASAEKAQDSKLEVLECKRPKSNRKTIDAEELEMAEKNSEKDAEEEDDEEFITRRGRKRRKKSRDPSRGPPAFQASLDPETQVATLADSHNPSARPSLVPAVSSQDLTELEEKRKRLSHSSKSFDSESYLDKEILRQLRRELNEEIVDNELNYKRRKALEEALKTIPKNKLDCEELKALQKELNVPPINSELWISLPRTFTRSSARFELPMNSYILSTMTPIDYVRDNVSITSARKLLYNCIFNKYKLELDECNNYERKLSGENMPACLNLIMGKRMTQTQSDNFKELVGWRESDVYDFKTCCGIFALCERLLAPEFCPQLPNRKDDPCHEVPYTSKLIFATHTFIETADFEVLSRKLHGQQIDERVIKLLNAIKTL</sequence>
<organism evidence="2 3">
    <name type="scientific">Aromia moschata</name>
    <dbReference type="NCBI Taxonomy" id="1265417"/>
    <lineage>
        <taxon>Eukaryota</taxon>
        <taxon>Metazoa</taxon>
        <taxon>Ecdysozoa</taxon>
        <taxon>Arthropoda</taxon>
        <taxon>Hexapoda</taxon>
        <taxon>Insecta</taxon>
        <taxon>Pterygota</taxon>
        <taxon>Neoptera</taxon>
        <taxon>Endopterygota</taxon>
        <taxon>Coleoptera</taxon>
        <taxon>Polyphaga</taxon>
        <taxon>Cucujiformia</taxon>
        <taxon>Chrysomeloidea</taxon>
        <taxon>Cerambycidae</taxon>
        <taxon>Cerambycinae</taxon>
        <taxon>Callichromatini</taxon>
        <taxon>Aromia</taxon>
    </lineage>
</organism>
<evidence type="ECO:0000256" key="1">
    <source>
        <dbReference type="SAM" id="MobiDB-lite"/>
    </source>
</evidence>
<dbReference type="PANTHER" id="PTHR36696:SF1">
    <property type="entry name" value="EF-HAND DOMAIN-CONTAINING PROTEIN"/>
    <property type="match status" value="1"/>
</dbReference>
<gene>
    <name evidence="2" type="ORF">NQ318_019184</name>
</gene>
<dbReference type="AlphaFoldDB" id="A0AAV8YSX9"/>
<feature type="compositionally biased region" description="Basic residues" evidence="1">
    <location>
        <begin position="264"/>
        <end position="273"/>
    </location>
</feature>
<proteinExistence type="predicted"/>
<keyword evidence="3" id="KW-1185">Reference proteome</keyword>
<protein>
    <submittedName>
        <fullName evidence="2">Uncharacterized protein</fullName>
    </submittedName>
</protein>
<feature type="region of interest" description="Disordered" evidence="1">
    <location>
        <begin position="235"/>
        <end position="332"/>
    </location>
</feature>
<evidence type="ECO:0000313" key="3">
    <source>
        <dbReference type="Proteomes" id="UP001162162"/>
    </source>
</evidence>
<comment type="caution">
    <text evidence="2">The sequence shown here is derived from an EMBL/GenBank/DDBJ whole genome shotgun (WGS) entry which is preliminary data.</text>
</comment>
<accession>A0AAV8YSX9</accession>
<dbReference type="PANTHER" id="PTHR36696">
    <property type="entry name" value="AGAP012002-PA"/>
    <property type="match status" value="1"/>
</dbReference>
<reference evidence="2" key="1">
    <citation type="journal article" date="2023" name="Insect Mol. Biol.">
        <title>Genome sequencing provides insights into the evolution of gene families encoding plant cell wall-degrading enzymes in longhorned beetles.</title>
        <authorList>
            <person name="Shin N.R."/>
            <person name="Okamura Y."/>
            <person name="Kirsch R."/>
            <person name="Pauchet Y."/>
        </authorList>
    </citation>
    <scope>NUCLEOTIDE SEQUENCE</scope>
    <source>
        <strain evidence="2">AMC_N1</strain>
    </source>
</reference>
<dbReference type="Proteomes" id="UP001162162">
    <property type="component" value="Unassembled WGS sequence"/>
</dbReference>
<feature type="region of interest" description="Disordered" evidence="1">
    <location>
        <begin position="129"/>
        <end position="159"/>
    </location>
</feature>